<comment type="caution">
    <text evidence="2">The sequence shown here is derived from an EMBL/GenBank/DDBJ whole genome shotgun (WGS) entry which is preliminary data.</text>
</comment>
<feature type="signal peptide" evidence="1">
    <location>
        <begin position="1"/>
        <end position="26"/>
    </location>
</feature>
<organism evidence="2 3">
    <name type="scientific">Roseovarius atlanticus</name>
    <dbReference type="NCBI Taxonomy" id="1641875"/>
    <lineage>
        <taxon>Bacteria</taxon>
        <taxon>Pseudomonadati</taxon>
        <taxon>Pseudomonadota</taxon>
        <taxon>Alphaproteobacteria</taxon>
        <taxon>Rhodobacterales</taxon>
        <taxon>Roseobacteraceae</taxon>
        <taxon>Roseovarius</taxon>
    </lineage>
</organism>
<dbReference type="OrthoDB" id="7844015at2"/>
<reference evidence="2 3" key="1">
    <citation type="submission" date="2015-04" db="EMBL/GenBank/DDBJ databases">
        <title>The draft genome sequence of Roseovarius sp.R12b.</title>
        <authorList>
            <person name="Li G."/>
            <person name="Lai Q."/>
            <person name="Shao Z."/>
            <person name="Yan P."/>
        </authorList>
    </citation>
    <scope>NUCLEOTIDE SEQUENCE [LARGE SCALE GENOMIC DNA]</scope>
    <source>
        <strain evidence="2 3">R12B</strain>
    </source>
</reference>
<dbReference type="AlphaFoldDB" id="A0A0T5NVN4"/>
<dbReference type="Proteomes" id="UP000051295">
    <property type="component" value="Unassembled WGS sequence"/>
</dbReference>
<sequence>MTVKTRLTYSALAALFTALAATTALADSTQARYDVRLIGAKVGEMAMASTETASAYSTRARFATTGAMSALKQASFDLSVQGRKSGNRFVPSSYSEVTSEGGRRSTNLKIGFSGGVATRVTGDTGSSAPAVNPRTLPGAYDPLTALYAALRDQDPGELCSLNADVYDGHRHARLSLTSRKALDGGRVQCSGQYRRIAGYSQRELRHSTAPVSIVYVPQGNTMRADSVVVRTRYGQVSMHRR</sequence>
<keyword evidence="3" id="KW-1185">Reference proteome</keyword>
<keyword evidence="1" id="KW-0732">Signal</keyword>
<dbReference type="InterPro" id="IPR021457">
    <property type="entry name" value="DUF3108"/>
</dbReference>
<evidence type="ECO:0000313" key="2">
    <source>
        <dbReference type="EMBL" id="KRS13001.1"/>
    </source>
</evidence>
<feature type="chain" id="PRO_5006663961" description="DUF3108 domain-containing protein" evidence="1">
    <location>
        <begin position="27"/>
        <end position="241"/>
    </location>
</feature>
<dbReference type="Pfam" id="PF11306">
    <property type="entry name" value="DUF3108"/>
    <property type="match status" value="1"/>
</dbReference>
<evidence type="ECO:0008006" key="4">
    <source>
        <dbReference type="Google" id="ProtNLM"/>
    </source>
</evidence>
<dbReference type="EMBL" id="LAXJ01000007">
    <property type="protein sequence ID" value="KRS13001.1"/>
    <property type="molecule type" value="Genomic_DNA"/>
</dbReference>
<dbReference type="PATRIC" id="fig|1641875.4.peg.3906"/>
<dbReference type="RefSeq" id="WP_057791911.1">
    <property type="nucleotide sequence ID" value="NZ_LAXJ01000007.1"/>
</dbReference>
<dbReference type="STRING" id="1641875.XM53_07540"/>
<evidence type="ECO:0000256" key="1">
    <source>
        <dbReference type="SAM" id="SignalP"/>
    </source>
</evidence>
<gene>
    <name evidence="2" type="ORF">XM53_07540</name>
</gene>
<evidence type="ECO:0000313" key="3">
    <source>
        <dbReference type="Proteomes" id="UP000051295"/>
    </source>
</evidence>
<name>A0A0T5NVN4_9RHOB</name>
<accession>A0A0T5NVN4</accession>
<protein>
    <recommendedName>
        <fullName evidence="4">DUF3108 domain-containing protein</fullName>
    </recommendedName>
</protein>
<proteinExistence type="predicted"/>